<dbReference type="Proteomes" id="UP000268844">
    <property type="component" value="Unassembled WGS sequence"/>
</dbReference>
<dbReference type="AlphaFoldDB" id="A0A447IAZ4"/>
<sequence length="87" mass="8579">MTDRFASHAATIDGPAQHGFAISPHDSTELSEATRALYVGAGGTLAVVTVSGASLAFANVSAGSILPLRVVAVKATGTTAADIVGLV</sequence>
<dbReference type="EMBL" id="UZWD01000023">
    <property type="protein sequence ID" value="VDS04584.1"/>
    <property type="molecule type" value="Genomic_DNA"/>
</dbReference>
<accession>A0A447IAZ4</accession>
<proteinExistence type="predicted"/>
<dbReference type="RefSeq" id="WP_126150152.1">
    <property type="nucleotide sequence ID" value="NZ_JBHTMH010000001.1"/>
</dbReference>
<name>A0A447IAZ4_9HYPH</name>
<gene>
    <name evidence="1" type="ORF">DEVEQU_01723</name>
</gene>
<evidence type="ECO:0000313" key="1">
    <source>
        <dbReference type="EMBL" id="VDS04584.1"/>
    </source>
</evidence>
<evidence type="ECO:0000313" key="2">
    <source>
        <dbReference type="Proteomes" id="UP000268844"/>
    </source>
</evidence>
<keyword evidence="2" id="KW-1185">Reference proteome</keyword>
<dbReference type="OrthoDB" id="7916272at2"/>
<organism evidence="1 2">
    <name type="scientific">Devosia equisanguinis</name>
    <dbReference type="NCBI Taxonomy" id="2490941"/>
    <lineage>
        <taxon>Bacteria</taxon>
        <taxon>Pseudomonadati</taxon>
        <taxon>Pseudomonadota</taxon>
        <taxon>Alphaproteobacteria</taxon>
        <taxon>Hyphomicrobiales</taxon>
        <taxon>Devosiaceae</taxon>
        <taxon>Devosia</taxon>
    </lineage>
</organism>
<reference evidence="1 2" key="1">
    <citation type="submission" date="2018-12" db="EMBL/GenBank/DDBJ databases">
        <authorList>
            <person name="Criscuolo A."/>
        </authorList>
    </citation>
    <scope>NUCLEOTIDE SEQUENCE [LARGE SCALE GENOMIC DNA]</scope>
    <source>
        <strain evidence="1">ACIP1116281</strain>
    </source>
</reference>
<protein>
    <submittedName>
        <fullName evidence="1">Uncharacterized protein</fullName>
    </submittedName>
</protein>